<dbReference type="InterPro" id="IPR042063">
    <property type="entry name" value="Ubi_acti_E1_SCCH"/>
</dbReference>
<dbReference type="InterPro" id="IPR033127">
    <property type="entry name" value="UBQ-activ_enz_E1_Cys_AS"/>
</dbReference>
<comment type="pathway">
    <text evidence="5">Protein modification.</text>
</comment>
<dbReference type="AlphaFoldDB" id="A0AAD3CLC2"/>
<dbReference type="SUPFAM" id="SSF69572">
    <property type="entry name" value="Activating enzymes of the ubiquitin-like proteins"/>
    <property type="match status" value="1"/>
</dbReference>
<evidence type="ECO:0000259" key="8">
    <source>
        <dbReference type="Pfam" id="PF00899"/>
    </source>
</evidence>
<dbReference type="Gene3D" id="3.40.50.720">
    <property type="entry name" value="NAD(P)-binding Rossmann-like Domain"/>
    <property type="match status" value="1"/>
</dbReference>
<dbReference type="Pfam" id="PF14732">
    <property type="entry name" value="UAE_UbL"/>
    <property type="match status" value="1"/>
</dbReference>
<evidence type="ECO:0000256" key="2">
    <source>
        <dbReference type="ARBA" id="ARBA00022741"/>
    </source>
</evidence>
<sequence length="966" mass="107822">MLQTFLQSYCAYLYGAQNQDTQPTTQGILKCRKKTSTQTTSNKNDIISSITKQKKYWEYDEFNYVGEVLHDDILNNSLKNDISESKTILVDKEEDGSTAVVKTSNQTLDITAKSGIISSRSTDKNARNSSDGKSSTMKTCKNMKLGLRKEKEARKKNMPGKKKAIKDGYSLVKVNSRTQIDSSFNELNKTHGFTKQRSFTTLSDVKKSKKHQARRSCGMSSRSTDKNARNSSDGKSPTMKTCKNMKLGLRKEKEARKKNKPGKKKAIKDGYSLVKVNSRTQIDSSFNELNKTHGFTKQRSFTTLSDVKKSKQARRLSTSKQILTSSFPSLLEGVRKTVGEDLMSKITSCKILLVGSGGIGCELLKNLALSGFTHIETIDLDTIDVSNLNRQFLFRRHHVGMPKCTVATQVALAMLPSNHDEAKYLAHHGNVCDNSKFNVQYVQSFDLVFNALDNVTARRRVNRLCLAASVPLIEAGTTGYLGQVTVIDKPSNVECYECQAKPTQKVYPICTIRSTPSMPVHTIVWAKELYKLLFHPKVEDSMLFEDQSGDESSTYMDLVMALRTMITKEKVNLPKLREAISQVIVALYNTEIQKQLDMDRFKTAQKVPTCIDKDMIESLSNNEASISPSSKQGYKQTDIPTREDCIEELVACILDAKTRLENDEAVLQEFDKDCSLAMRFVTCSSNLRSYVFGIEPIQSYYSAKGIAGNIIPAIATTNAIVAGLQILQGFHILKKQIENKPGELNQVCSYTYCLRDKTRKGFYLQPTSLPEPNPKCFVCKNALINLSLDTNQWTLEALLRRIIKKELGFMEPSLNIGSSIIYEEGEDIGKDEYAAVTAKKLVDLPAGGVQNGTIITIEDFTQDLEVELCINHKTEWEPKEGEDANDDPEEQFIIGGDKPVVKSSGEGDKSADKDNSSEATKSEDADEDIEIMDAEEAESAGKKRSLEHEDDDIEIVDGATKKARTE</sequence>
<dbReference type="InterPro" id="IPR028077">
    <property type="entry name" value="UAE_UbL_dom"/>
</dbReference>
<dbReference type="Gene3D" id="3.10.290.20">
    <property type="entry name" value="Ubiquitin-like 2 activating enzyme e1b. Chain: B, domain 3"/>
    <property type="match status" value="1"/>
</dbReference>
<dbReference type="InterPro" id="IPR035985">
    <property type="entry name" value="Ubiquitin-activating_enz"/>
</dbReference>
<feature type="region of interest" description="Disordered" evidence="7">
    <location>
        <begin position="875"/>
        <end position="966"/>
    </location>
</feature>
<evidence type="ECO:0000313" key="10">
    <source>
        <dbReference type="EMBL" id="GFH47683.1"/>
    </source>
</evidence>
<evidence type="ECO:0000256" key="4">
    <source>
        <dbReference type="ARBA" id="ARBA00022840"/>
    </source>
</evidence>
<evidence type="ECO:0000256" key="7">
    <source>
        <dbReference type="SAM" id="MobiDB-lite"/>
    </source>
</evidence>
<accession>A0AAD3CLC2</accession>
<reference evidence="10 11" key="1">
    <citation type="journal article" date="2021" name="Sci. Rep.">
        <title>The genome of the diatom Chaetoceros tenuissimus carries an ancient integrated fragment of an extant virus.</title>
        <authorList>
            <person name="Hongo Y."/>
            <person name="Kimura K."/>
            <person name="Takaki Y."/>
            <person name="Yoshida Y."/>
            <person name="Baba S."/>
            <person name="Kobayashi G."/>
            <person name="Nagasaki K."/>
            <person name="Hano T."/>
            <person name="Tomaru Y."/>
        </authorList>
    </citation>
    <scope>NUCLEOTIDE SEQUENCE [LARGE SCALE GENOMIC DNA]</scope>
    <source>
        <strain evidence="10 11">NIES-3715</strain>
    </source>
</reference>
<proteinExistence type="predicted"/>
<dbReference type="Proteomes" id="UP001054902">
    <property type="component" value="Unassembled WGS sequence"/>
</dbReference>
<dbReference type="InterPro" id="IPR045886">
    <property type="entry name" value="ThiF/MoeB/HesA"/>
</dbReference>
<dbReference type="InterPro" id="IPR000594">
    <property type="entry name" value="ThiF_NAD_FAD-bd"/>
</dbReference>
<dbReference type="GO" id="GO:0019948">
    <property type="term" value="F:SUMO activating enzyme activity"/>
    <property type="evidence" value="ECO:0007669"/>
    <property type="project" value="TreeGrafter"/>
</dbReference>
<evidence type="ECO:0000256" key="6">
    <source>
        <dbReference type="PROSITE-ProRule" id="PRU10132"/>
    </source>
</evidence>
<keyword evidence="2" id="KW-0547">Nucleotide-binding</keyword>
<feature type="compositionally biased region" description="Polar residues" evidence="7">
    <location>
        <begin position="127"/>
        <end position="138"/>
    </location>
</feature>
<dbReference type="GO" id="GO:0005524">
    <property type="term" value="F:ATP binding"/>
    <property type="evidence" value="ECO:0007669"/>
    <property type="project" value="UniProtKB-KW"/>
</dbReference>
<evidence type="ECO:0000256" key="5">
    <source>
        <dbReference type="ARBA" id="ARBA00043952"/>
    </source>
</evidence>
<dbReference type="PROSITE" id="PS00865">
    <property type="entry name" value="UBIQUITIN_ACTIVAT_2"/>
    <property type="match status" value="1"/>
</dbReference>
<dbReference type="GO" id="GO:0005737">
    <property type="term" value="C:cytoplasm"/>
    <property type="evidence" value="ECO:0007669"/>
    <property type="project" value="TreeGrafter"/>
</dbReference>
<feature type="domain" description="Ubiquitin/SUMO-activating enzyme ubiquitin-like" evidence="9">
    <location>
        <begin position="787"/>
        <end position="877"/>
    </location>
</feature>
<evidence type="ECO:0000256" key="3">
    <source>
        <dbReference type="ARBA" id="ARBA00022786"/>
    </source>
</evidence>
<gene>
    <name evidence="10" type="ORF">CTEN210_04158</name>
</gene>
<dbReference type="Gene3D" id="1.10.10.2660">
    <property type="entry name" value="Ubiquitin-activating enzyme E1, SCCH domain"/>
    <property type="match status" value="1"/>
</dbReference>
<dbReference type="GO" id="GO:0016925">
    <property type="term" value="P:protein sumoylation"/>
    <property type="evidence" value="ECO:0007669"/>
    <property type="project" value="TreeGrafter"/>
</dbReference>
<evidence type="ECO:0000259" key="9">
    <source>
        <dbReference type="Pfam" id="PF14732"/>
    </source>
</evidence>
<organism evidence="10 11">
    <name type="scientific">Chaetoceros tenuissimus</name>
    <dbReference type="NCBI Taxonomy" id="426638"/>
    <lineage>
        <taxon>Eukaryota</taxon>
        <taxon>Sar</taxon>
        <taxon>Stramenopiles</taxon>
        <taxon>Ochrophyta</taxon>
        <taxon>Bacillariophyta</taxon>
        <taxon>Coscinodiscophyceae</taxon>
        <taxon>Chaetocerotophycidae</taxon>
        <taxon>Chaetocerotales</taxon>
        <taxon>Chaetocerotaceae</taxon>
        <taxon>Chaetoceros</taxon>
    </lineage>
</organism>
<evidence type="ECO:0000313" key="11">
    <source>
        <dbReference type="Proteomes" id="UP001054902"/>
    </source>
</evidence>
<feature type="domain" description="THIF-type NAD/FAD binding fold" evidence="8">
    <location>
        <begin position="337"/>
        <end position="743"/>
    </location>
</feature>
<keyword evidence="4" id="KW-0067">ATP-binding</keyword>
<keyword evidence="1" id="KW-0436">Ligase</keyword>
<feature type="compositionally biased region" description="Polar residues" evidence="7">
    <location>
        <begin position="229"/>
        <end position="241"/>
    </location>
</feature>
<dbReference type="PANTHER" id="PTHR10953">
    <property type="entry name" value="UBIQUITIN-ACTIVATING ENZYME E1"/>
    <property type="match status" value="1"/>
</dbReference>
<comment type="caution">
    <text evidence="10">The sequence shown here is derived from an EMBL/GenBank/DDBJ whole genome shotgun (WGS) entry which is preliminary data.</text>
</comment>
<feature type="compositionally biased region" description="Basic residues" evidence="7">
    <location>
        <begin position="256"/>
        <end position="265"/>
    </location>
</feature>
<keyword evidence="11" id="KW-1185">Reference proteome</keyword>
<dbReference type="PANTHER" id="PTHR10953:SF5">
    <property type="entry name" value="SUMO-ACTIVATING ENZYME SUBUNIT 2"/>
    <property type="match status" value="1"/>
</dbReference>
<protein>
    <submittedName>
        <fullName evidence="10">Sumo-activating enzyme 2</fullName>
    </submittedName>
</protein>
<feature type="region of interest" description="Disordered" evidence="7">
    <location>
        <begin position="201"/>
        <end position="265"/>
    </location>
</feature>
<feature type="compositionally biased region" description="Acidic residues" evidence="7">
    <location>
        <begin position="924"/>
        <end position="938"/>
    </location>
</feature>
<name>A0AAD3CLC2_9STRA</name>
<dbReference type="Pfam" id="PF00899">
    <property type="entry name" value="ThiF"/>
    <property type="match status" value="1"/>
</dbReference>
<keyword evidence="3" id="KW-0833">Ubl conjugation pathway</keyword>
<feature type="region of interest" description="Disordered" evidence="7">
    <location>
        <begin position="119"/>
        <end position="138"/>
    </location>
</feature>
<feature type="active site" description="Glycyl thioester intermediate" evidence="6">
    <location>
        <position position="510"/>
    </location>
</feature>
<dbReference type="EMBL" id="BLLK01000023">
    <property type="protein sequence ID" value="GFH47683.1"/>
    <property type="molecule type" value="Genomic_DNA"/>
</dbReference>
<feature type="compositionally biased region" description="Basic and acidic residues" evidence="7">
    <location>
        <begin position="905"/>
        <end position="923"/>
    </location>
</feature>
<evidence type="ECO:0000256" key="1">
    <source>
        <dbReference type="ARBA" id="ARBA00022598"/>
    </source>
</evidence>
<dbReference type="GO" id="GO:0031510">
    <property type="term" value="C:SUMO activating enzyme complex"/>
    <property type="evidence" value="ECO:0007669"/>
    <property type="project" value="TreeGrafter"/>
</dbReference>